<evidence type="ECO:0000313" key="4">
    <source>
        <dbReference type="EMBL" id="KDO47161.1"/>
    </source>
</evidence>
<dbReference type="PANTHER" id="PTHR31286">
    <property type="entry name" value="GLYCINE-RICH CELL WALL STRUCTURAL PROTEIN 1.8-LIKE"/>
    <property type="match status" value="1"/>
</dbReference>
<evidence type="ECO:0000313" key="5">
    <source>
        <dbReference type="Proteomes" id="UP000027120"/>
    </source>
</evidence>
<name>A0A067E8D6_CITSI</name>
<dbReference type="InterPro" id="IPR001878">
    <property type="entry name" value="Znf_CCHC"/>
</dbReference>
<accession>A0A067E8D6</accession>
<proteinExistence type="predicted"/>
<gene>
    <name evidence="4" type="ORF">CISIN_1g035718mg</name>
</gene>
<organism evidence="4 5">
    <name type="scientific">Citrus sinensis</name>
    <name type="common">Sweet orange</name>
    <name type="synonym">Citrus aurantium var. sinensis</name>
    <dbReference type="NCBI Taxonomy" id="2711"/>
    <lineage>
        <taxon>Eukaryota</taxon>
        <taxon>Viridiplantae</taxon>
        <taxon>Streptophyta</taxon>
        <taxon>Embryophyta</taxon>
        <taxon>Tracheophyta</taxon>
        <taxon>Spermatophyta</taxon>
        <taxon>Magnoliopsida</taxon>
        <taxon>eudicotyledons</taxon>
        <taxon>Gunneridae</taxon>
        <taxon>Pentapetalae</taxon>
        <taxon>rosids</taxon>
        <taxon>malvids</taxon>
        <taxon>Sapindales</taxon>
        <taxon>Rutaceae</taxon>
        <taxon>Aurantioideae</taxon>
        <taxon>Citrus</taxon>
    </lineage>
</organism>
<evidence type="ECO:0000259" key="3">
    <source>
        <dbReference type="PROSITE" id="PS50158"/>
    </source>
</evidence>
<protein>
    <recommendedName>
        <fullName evidence="3">CCHC-type domain-containing protein</fullName>
    </recommendedName>
</protein>
<dbReference type="EMBL" id="KK785188">
    <property type="protein sequence ID" value="KDO47161.1"/>
    <property type="molecule type" value="Genomic_DNA"/>
</dbReference>
<dbReference type="Pfam" id="PF14111">
    <property type="entry name" value="DUF4283"/>
    <property type="match status" value="1"/>
</dbReference>
<dbReference type="Proteomes" id="UP000027120">
    <property type="component" value="Unassembled WGS sequence"/>
</dbReference>
<sequence>MKPWQYTVVVKLLGRHIGYRALCNRLEIIWSSTQGFSIIDLDNDYYLILFKSKGDAEFVLTQGPWTIMGHYLTMQPWTPHFDSSKAVIVSKVEYEGLPNICFVCGKYGHNKDSCPDRTEEDHALGNLPHPNRTDEAPRPEVGEGYRNMPCFGPWM</sequence>
<keyword evidence="1" id="KW-0862">Zinc</keyword>
<dbReference type="PANTHER" id="PTHR31286:SF99">
    <property type="entry name" value="DUF4283 DOMAIN-CONTAINING PROTEIN"/>
    <property type="match status" value="1"/>
</dbReference>
<feature type="domain" description="CCHC-type" evidence="3">
    <location>
        <begin position="101"/>
        <end position="116"/>
    </location>
</feature>
<keyword evidence="1" id="KW-0479">Metal-binding</keyword>
<feature type="compositionally biased region" description="Basic and acidic residues" evidence="2">
    <location>
        <begin position="131"/>
        <end position="142"/>
    </location>
</feature>
<feature type="non-terminal residue" evidence="4">
    <location>
        <position position="155"/>
    </location>
</feature>
<dbReference type="PROSITE" id="PS50158">
    <property type="entry name" value="ZF_CCHC"/>
    <property type="match status" value="1"/>
</dbReference>
<keyword evidence="1" id="KW-0863">Zinc-finger</keyword>
<dbReference type="InterPro" id="IPR025558">
    <property type="entry name" value="DUF4283"/>
</dbReference>
<dbReference type="AlphaFoldDB" id="A0A067E8D6"/>
<dbReference type="SUPFAM" id="SSF57756">
    <property type="entry name" value="Retrovirus zinc finger-like domains"/>
    <property type="match status" value="1"/>
</dbReference>
<evidence type="ECO:0000256" key="1">
    <source>
        <dbReference type="PROSITE-ProRule" id="PRU00047"/>
    </source>
</evidence>
<dbReference type="SMR" id="A0A067E8D6"/>
<reference evidence="4 5" key="1">
    <citation type="submission" date="2014-04" db="EMBL/GenBank/DDBJ databases">
        <authorList>
            <consortium name="International Citrus Genome Consortium"/>
            <person name="Gmitter F."/>
            <person name="Chen C."/>
            <person name="Farmerie W."/>
            <person name="Harkins T."/>
            <person name="Desany B."/>
            <person name="Mohiuddin M."/>
            <person name="Kodira C."/>
            <person name="Borodovsky M."/>
            <person name="Lomsadze A."/>
            <person name="Burns P."/>
            <person name="Jenkins J."/>
            <person name="Prochnik S."/>
            <person name="Shu S."/>
            <person name="Chapman J."/>
            <person name="Pitluck S."/>
            <person name="Schmutz J."/>
            <person name="Rokhsar D."/>
        </authorList>
    </citation>
    <scope>NUCLEOTIDE SEQUENCE</scope>
</reference>
<dbReference type="InterPro" id="IPR040256">
    <property type="entry name" value="At4g02000-like"/>
</dbReference>
<feature type="region of interest" description="Disordered" evidence="2">
    <location>
        <begin position="118"/>
        <end position="142"/>
    </location>
</feature>
<dbReference type="GO" id="GO:0008270">
    <property type="term" value="F:zinc ion binding"/>
    <property type="evidence" value="ECO:0007669"/>
    <property type="project" value="UniProtKB-KW"/>
</dbReference>
<evidence type="ECO:0000256" key="2">
    <source>
        <dbReference type="SAM" id="MobiDB-lite"/>
    </source>
</evidence>
<dbReference type="InterPro" id="IPR036875">
    <property type="entry name" value="Znf_CCHC_sf"/>
</dbReference>
<dbReference type="GO" id="GO:0003676">
    <property type="term" value="F:nucleic acid binding"/>
    <property type="evidence" value="ECO:0007669"/>
    <property type="project" value="InterPro"/>
</dbReference>
<keyword evidence="5" id="KW-1185">Reference proteome</keyword>